<sequence length="164" mass="18317">MANRGPSYGLSREVQEKIEQKYDADLENKLVDWIILQCAEDIEHPPPGRAHFQKWLMDGTESPAESERLFRGAASPGTERNRPADGQQQGSLPGGHDRVRDAQADHVGRHILPLVERTNVPHHGLYEKEIVSHLLTFSSFSKPSVPGFCKCCISAENPRCLLLP</sequence>
<dbReference type="EMBL" id="NDHI03003402">
    <property type="protein sequence ID" value="PNJ64120.1"/>
    <property type="molecule type" value="Genomic_DNA"/>
</dbReference>
<dbReference type="AlphaFoldDB" id="A0A2J8W2X7"/>
<dbReference type="InterPro" id="IPR036872">
    <property type="entry name" value="CH_dom_sf"/>
</dbReference>
<feature type="non-terminal residue" evidence="3">
    <location>
        <position position="164"/>
    </location>
</feature>
<dbReference type="GO" id="GO:0015629">
    <property type="term" value="C:actin cytoskeleton"/>
    <property type="evidence" value="ECO:0007669"/>
    <property type="project" value="TreeGrafter"/>
</dbReference>
<accession>A0A2J8W2X7</accession>
<evidence type="ECO:0000256" key="2">
    <source>
        <dbReference type="SAM" id="MobiDB-lite"/>
    </source>
</evidence>
<evidence type="ECO:0000256" key="1">
    <source>
        <dbReference type="ARBA" id="ARBA00022553"/>
    </source>
</evidence>
<dbReference type="SUPFAM" id="SSF47576">
    <property type="entry name" value="Calponin-homology domain, CH-domain"/>
    <property type="match status" value="1"/>
</dbReference>
<dbReference type="InterPro" id="IPR050606">
    <property type="entry name" value="Calponin-like"/>
</dbReference>
<name>A0A2J8W2X7_PONAB</name>
<dbReference type="GO" id="GO:0007015">
    <property type="term" value="P:actin filament organization"/>
    <property type="evidence" value="ECO:0007669"/>
    <property type="project" value="TreeGrafter"/>
</dbReference>
<protein>
    <submittedName>
        <fullName evidence="3">TAGLN3 isoform 7</fullName>
    </submittedName>
</protein>
<dbReference type="GO" id="GO:0051015">
    <property type="term" value="F:actin filament binding"/>
    <property type="evidence" value="ECO:0007669"/>
    <property type="project" value="TreeGrafter"/>
</dbReference>
<gene>
    <name evidence="3" type="ORF">CR201_G0013818</name>
</gene>
<dbReference type="PRINTS" id="PR00888">
    <property type="entry name" value="SM22CALPONIN"/>
</dbReference>
<reference evidence="3" key="1">
    <citation type="submission" date="2017-12" db="EMBL/GenBank/DDBJ databases">
        <title>High-resolution comparative analysis of great ape genomes.</title>
        <authorList>
            <person name="Pollen A."/>
            <person name="Hastie A."/>
            <person name="Hormozdiari F."/>
            <person name="Dougherty M."/>
            <person name="Liu R."/>
            <person name="Chaisson M."/>
            <person name="Hoppe E."/>
            <person name="Hill C."/>
            <person name="Pang A."/>
            <person name="Hillier L."/>
            <person name="Baker C."/>
            <person name="Armstrong J."/>
            <person name="Shendure J."/>
            <person name="Paten B."/>
            <person name="Wilson R."/>
            <person name="Chao H."/>
            <person name="Schneider V."/>
            <person name="Ventura M."/>
            <person name="Kronenberg Z."/>
            <person name="Murali S."/>
            <person name="Gordon D."/>
            <person name="Cantsilieris S."/>
            <person name="Munson K."/>
            <person name="Nelson B."/>
            <person name="Raja A."/>
            <person name="Underwood J."/>
            <person name="Diekhans M."/>
            <person name="Fiddes I."/>
            <person name="Haussler D."/>
            <person name="Eichler E."/>
        </authorList>
    </citation>
    <scope>NUCLEOTIDE SEQUENCE [LARGE SCALE GENOMIC DNA]</scope>
    <source>
        <strain evidence="3">Susie</strain>
    </source>
</reference>
<comment type="caution">
    <text evidence="3">The sequence shown here is derived from an EMBL/GenBank/DDBJ whole genome shotgun (WGS) entry which is preliminary data.</text>
</comment>
<dbReference type="PANTHER" id="PTHR47385">
    <property type="entry name" value="CALPONIN"/>
    <property type="match status" value="1"/>
</dbReference>
<dbReference type="InterPro" id="IPR003096">
    <property type="entry name" value="SM22_calponin"/>
</dbReference>
<keyword evidence="1" id="KW-0597">Phosphoprotein</keyword>
<feature type="region of interest" description="Disordered" evidence="2">
    <location>
        <begin position="61"/>
        <end position="99"/>
    </location>
</feature>
<proteinExistence type="predicted"/>
<organism evidence="3">
    <name type="scientific">Pongo abelii</name>
    <name type="common">Sumatran orangutan</name>
    <name type="synonym">Pongo pygmaeus abelii</name>
    <dbReference type="NCBI Taxonomy" id="9601"/>
    <lineage>
        <taxon>Eukaryota</taxon>
        <taxon>Metazoa</taxon>
        <taxon>Chordata</taxon>
        <taxon>Craniata</taxon>
        <taxon>Vertebrata</taxon>
        <taxon>Euteleostomi</taxon>
        <taxon>Mammalia</taxon>
        <taxon>Eutheria</taxon>
        <taxon>Euarchontoglires</taxon>
        <taxon>Primates</taxon>
        <taxon>Haplorrhini</taxon>
        <taxon>Catarrhini</taxon>
        <taxon>Hominidae</taxon>
        <taxon>Pongo</taxon>
    </lineage>
</organism>
<dbReference type="PANTHER" id="PTHR47385:SF10">
    <property type="entry name" value="TRANSGELIN-3"/>
    <property type="match status" value="1"/>
</dbReference>
<evidence type="ECO:0000313" key="3">
    <source>
        <dbReference type="EMBL" id="PNJ64120.1"/>
    </source>
</evidence>